<sequence length="142" mass="16828">MKEARNKRYKALIRYDKLIINNETYRTKDLEKDEEHENRETSDKSRQKRTVNERSPESDKFQENKKKLTELSISDKKKELLEEFEKTDLDILGITKTKKKGKRELELQSGHILIYSGVQHTSRAREGVGCIIKEEKAKYINK</sequence>
<keyword evidence="3" id="KW-1185">Reference proteome</keyword>
<evidence type="ECO:0000313" key="2">
    <source>
        <dbReference type="EMBL" id="KAK4871928.1"/>
    </source>
</evidence>
<evidence type="ECO:0000256" key="1">
    <source>
        <dbReference type="SAM" id="MobiDB-lite"/>
    </source>
</evidence>
<protein>
    <submittedName>
        <fullName evidence="2">Uncharacterized protein</fullName>
    </submittedName>
</protein>
<dbReference type="EMBL" id="JARPUR010000008">
    <property type="protein sequence ID" value="KAK4871928.1"/>
    <property type="molecule type" value="Genomic_DNA"/>
</dbReference>
<proteinExistence type="predicted"/>
<dbReference type="AlphaFoldDB" id="A0AAN7NZT8"/>
<reference evidence="3" key="1">
    <citation type="submission" date="2023-01" db="EMBL/GenBank/DDBJ databases">
        <title>Key to firefly adult light organ development and bioluminescence: homeobox transcription factors regulate luciferase expression and transportation to peroxisome.</title>
        <authorList>
            <person name="Fu X."/>
        </authorList>
    </citation>
    <scope>NUCLEOTIDE SEQUENCE [LARGE SCALE GENOMIC DNA]</scope>
</reference>
<gene>
    <name evidence="2" type="ORF">RN001_016052</name>
</gene>
<evidence type="ECO:0000313" key="3">
    <source>
        <dbReference type="Proteomes" id="UP001353858"/>
    </source>
</evidence>
<accession>A0AAN7NZT8</accession>
<dbReference type="Proteomes" id="UP001353858">
    <property type="component" value="Unassembled WGS sequence"/>
</dbReference>
<organism evidence="2 3">
    <name type="scientific">Aquatica leii</name>
    <dbReference type="NCBI Taxonomy" id="1421715"/>
    <lineage>
        <taxon>Eukaryota</taxon>
        <taxon>Metazoa</taxon>
        <taxon>Ecdysozoa</taxon>
        <taxon>Arthropoda</taxon>
        <taxon>Hexapoda</taxon>
        <taxon>Insecta</taxon>
        <taxon>Pterygota</taxon>
        <taxon>Neoptera</taxon>
        <taxon>Endopterygota</taxon>
        <taxon>Coleoptera</taxon>
        <taxon>Polyphaga</taxon>
        <taxon>Elateriformia</taxon>
        <taxon>Elateroidea</taxon>
        <taxon>Lampyridae</taxon>
        <taxon>Luciolinae</taxon>
        <taxon>Aquatica</taxon>
    </lineage>
</organism>
<feature type="region of interest" description="Disordered" evidence="1">
    <location>
        <begin position="26"/>
        <end position="65"/>
    </location>
</feature>
<comment type="caution">
    <text evidence="2">The sequence shown here is derived from an EMBL/GenBank/DDBJ whole genome shotgun (WGS) entry which is preliminary data.</text>
</comment>
<name>A0AAN7NZT8_9COLE</name>